<keyword evidence="1" id="KW-0812">Transmembrane</keyword>
<evidence type="ECO:0000256" key="1">
    <source>
        <dbReference type="SAM" id="Phobius"/>
    </source>
</evidence>
<protein>
    <recommendedName>
        <fullName evidence="4">DUF4235 domain-containing protein</fullName>
    </recommendedName>
</protein>
<accession>A0A087CJE4</accession>
<organism evidence="2 3">
    <name type="scientific">Bifidobacterium psychraerophilum</name>
    <dbReference type="NCBI Taxonomy" id="218140"/>
    <lineage>
        <taxon>Bacteria</taxon>
        <taxon>Bacillati</taxon>
        <taxon>Actinomycetota</taxon>
        <taxon>Actinomycetes</taxon>
        <taxon>Bifidobacteriales</taxon>
        <taxon>Bifidobacteriaceae</taxon>
        <taxon>Bifidobacterium</taxon>
    </lineage>
</organism>
<dbReference type="Proteomes" id="UP000029050">
    <property type="component" value="Unassembled WGS sequence"/>
</dbReference>
<keyword evidence="3" id="KW-1185">Reference proteome</keyword>
<keyword evidence="1" id="KW-1133">Transmembrane helix</keyword>
<dbReference type="EMBL" id="JGZI01000007">
    <property type="protein sequence ID" value="KFI83394.1"/>
    <property type="molecule type" value="Genomic_DNA"/>
</dbReference>
<keyword evidence="1" id="KW-0472">Membrane</keyword>
<dbReference type="Pfam" id="PF14019">
    <property type="entry name" value="DUF4235"/>
    <property type="match status" value="1"/>
</dbReference>
<dbReference type="InterPro" id="IPR025329">
    <property type="entry name" value="DUF4235"/>
</dbReference>
<evidence type="ECO:0000313" key="3">
    <source>
        <dbReference type="Proteomes" id="UP000029050"/>
    </source>
</evidence>
<comment type="caution">
    <text evidence="2">The sequence shown here is derived from an EMBL/GenBank/DDBJ whole genome shotgun (WGS) entry which is preliminary data.</text>
</comment>
<dbReference type="AlphaFoldDB" id="A0A087CJE4"/>
<feature type="transmembrane region" description="Helical" evidence="1">
    <location>
        <begin position="89"/>
        <end position="110"/>
    </location>
</feature>
<proteinExistence type="predicted"/>
<gene>
    <name evidence="2" type="ORF">BPSY_0488</name>
</gene>
<dbReference type="OrthoDB" id="3240197at2"/>
<dbReference type="RefSeq" id="WP_051921513.1">
    <property type="nucleotide sequence ID" value="NZ_JGZI01000007.1"/>
</dbReference>
<evidence type="ECO:0000313" key="2">
    <source>
        <dbReference type="EMBL" id="KFI83394.1"/>
    </source>
</evidence>
<dbReference type="STRING" id="218140.BPSY_0488"/>
<evidence type="ECO:0008006" key="4">
    <source>
        <dbReference type="Google" id="ProtNLM"/>
    </source>
</evidence>
<reference evidence="2 3" key="1">
    <citation type="submission" date="2014-03" db="EMBL/GenBank/DDBJ databases">
        <title>Genomics of Bifidobacteria.</title>
        <authorList>
            <person name="Ventura M."/>
            <person name="Milani C."/>
            <person name="Lugli G.A."/>
        </authorList>
    </citation>
    <scope>NUCLEOTIDE SEQUENCE [LARGE SCALE GENOMIC DNA]</scope>
    <source>
        <strain evidence="2 3">LMG 21775</strain>
    </source>
</reference>
<dbReference type="eggNOG" id="ENOG5031Y80">
    <property type="taxonomic scope" value="Bacteria"/>
</dbReference>
<feature type="transmembrane region" description="Helical" evidence="1">
    <location>
        <begin position="51"/>
        <end position="68"/>
    </location>
</feature>
<name>A0A087CJE4_9BIFI</name>
<sequence length="133" mass="14867">MWDNGQVTQERESDLTDTADRLTAQFDSVNAKVDDMRSDIESDPDSFSDKIIKLALPALTGMLAGQIFKMIWNKQRGKDGLDDEERQEGFFMSLVFAALSAAVTAVVSQLSDRGSKAFVDHRHNKAAKRQRQS</sequence>